<comment type="function">
    <text evidence="9">Condenses 4-methyl-5-(beta-hydroxyethyl)thiazole monophosphate (THZ-P) and 2-methyl-4-amino-5-hydroxymethyl pyrimidine pyrophosphate (HMP-PP) to form thiamine monophosphate (TMP).</text>
</comment>
<evidence type="ECO:0000313" key="13">
    <source>
        <dbReference type="EMBL" id="TGE27531.1"/>
    </source>
</evidence>
<evidence type="ECO:0000256" key="3">
    <source>
        <dbReference type="ARBA" id="ARBA00022723"/>
    </source>
</evidence>
<comment type="caution">
    <text evidence="13">The sequence shown here is derived from an EMBL/GenBank/DDBJ whole genome shotgun (WGS) entry which is preliminary data.</text>
</comment>
<evidence type="ECO:0000256" key="9">
    <source>
        <dbReference type="HAMAP-Rule" id="MF_00097"/>
    </source>
</evidence>
<dbReference type="NCBIfam" id="NF000736">
    <property type="entry name" value="PRK00043.2-3"/>
    <property type="match status" value="1"/>
</dbReference>
<evidence type="ECO:0000256" key="1">
    <source>
        <dbReference type="ARBA" id="ARBA00005165"/>
    </source>
</evidence>
<protein>
    <recommendedName>
        <fullName evidence="9">Thiamine-phosphate synthase</fullName>
        <shortName evidence="9">TP synthase</shortName>
        <shortName evidence="9">TPS</shortName>
        <ecNumber evidence="9">2.5.1.3</ecNumber>
    </recommendedName>
    <alternativeName>
        <fullName evidence="9">Thiamine-phosphate pyrophosphorylase</fullName>
        <shortName evidence="9">TMP pyrophosphorylase</shortName>
        <shortName evidence="9">TMP-PPase</shortName>
    </alternativeName>
</protein>
<dbReference type="PANTHER" id="PTHR20857">
    <property type="entry name" value="THIAMINE-PHOSPHATE PYROPHOSPHORYLASE"/>
    <property type="match status" value="1"/>
</dbReference>
<dbReference type="PANTHER" id="PTHR20857:SF15">
    <property type="entry name" value="THIAMINE-PHOSPHATE SYNTHASE"/>
    <property type="match status" value="1"/>
</dbReference>
<dbReference type="GO" id="GO:0005737">
    <property type="term" value="C:cytoplasm"/>
    <property type="evidence" value="ECO:0007669"/>
    <property type="project" value="TreeGrafter"/>
</dbReference>
<evidence type="ECO:0000256" key="4">
    <source>
        <dbReference type="ARBA" id="ARBA00022842"/>
    </source>
</evidence>
<evidence type="ECO:0000256" key="10">
    <source>
        <dbReference type="RuleBase" id="RU003826"/>
    </source>
</evidence>
<dbReference type="InterPro" id="IPR034291">
    <property type="entry name" value="TMP_synthase"/>
</dbReference>
<evidence type="ECO:0000256" key="6">
    <source>
        <dbReference type="ARBA" id="ARBA00047334"/>
    </source>
</evidence>
<comment type="caution">
    <text evidence="9">Lacks conserved residue(s) required for the propagation of feature annotation.</text>
</comment>
<feature type="binding site" evidence="9">
    <location>
        <begin position="28"/>
        <end position="32"/>
    </location>
    <ligand>
        <name>4-amino-2-methyl-5-(diphosphooxymethyl)pyrimidine</name>
        <dbReference type="ChEBI" id="CHEBI:57841"/>
    </ligand>
</feature>
<dbReference type="CDD" id="cd00564">
    <property type="entry name" value="TMP_TenI"/>
    <property type="match status" value="1"/>
</dbReference>
<dbReference type="HAMAP" id="MF_00097">
    <property type="entry name" value="TMP_synthase"/>
    <property type="match status" value="1"/>
</dbReference>
<evidence type="ECO:0000256" key="8">
    <source>
        <dbReference type="ARBA" id="ARBA00047883"/>
    </source>
</evidence>
<keyword evidence="3 9" id="KW-0479">Metal-binding</keyword>
<comment type="cofactor">
    <cofactor evidence="9">
        <name>Mg(2+)</name>
        <dbReference type="ChEBI" id="CHEBI:18420"/>
    </cofactor>
    <text evidence="9">Binds 1 Mg(2+) ion per subunit.</text>
</comment>
<evidence type="ECO:0000256" key="11">
    <source>
        <dbReference type="RuleBase" id="RU004253"/>
    </source>
</evidence>
<feature type="binding site" evidence="9">
    <location>
        <position position="161"/>
    </location>
    <ligand>
        <name>2-[(2R,5Z)-2-carboxy-4-methylthiazol-5(2H)-ylidene]ethyl phosphate</name>
        <dbReference type="ChEBI" id="CHEBI:62899"/>
    </ligand>
</feature>
<keyword evidence="4 9" id="KW-0460">Magnesium</keyword>
<dbReference type="RefSeq" id="WP_135395585.1">
    <property type="nucleotide sequence ID" value="NZ_SRMB01000002.1"/>
</dbReference>
<dbReference type="Gene3D" id="3.20.20.70">
    <property type="entry name" value="Aldolase class I"/>
    <property type="match status" value="1"/>
</dbReference>
<gene>
    <name evidence="9" type="primary">thiE</name>
    <name evidence="13" type="ORF">E5K02_14245</name>
</gene>
<name>A0A4Z0QER2_9BACT</name>
<comment type="pathway">
    <text evidence="1 9 11">Cofactor biosynthesis; thiamine diphosphate biosynthesis; thiamine phosphate from 4-amino-2-methyl-5-diphosphomethylpyrimidine and 4-methyl-5-(2-phosphoethyl)-thiazole: step 1/1.</text>
</comment>
<dbReference type="UniPathway" id="UPA00060">
    <property type="reaction ID" value="UER00141"/>
</dbReference>
<dbReference type="EMBL" id="SRMB01000002">
    <property type="protein sequence ID" value="TGE27531.1"/>
    <property type="molecule type" value="Genomic_DNA"/>
</dbReference>
<dbReference type="AlphaFoldDB" id="A0A4Z0QER2"/>
<dbReference type="InterPro" id="IPR022998">
    <property type="entry name" value="ThiamineP_synth_TenI"/>
</dbReference>
<accession>A0A4Z0QER2</accession>
<comment type="catalytic activity">
    <reaction evidence="7 9 10">
        <text>2-(2-carboxy-4-methylthiazol-5-yl)ethyl phosphate + 4-amino-2-methyl-5-(diphosphooxymethyl)pyrimidine + 2 H(+) = thiamine phosphate + CO2 + diphosphate</text>
        <dbReference type="Rhea" id="RHEA:47848"/>
        <dbReference type="ChEBI" id="CHEBI:15378"/>
        <dbReference type="ChEBI" id="CHEBI:16526"/>
        <dbReference type="ChEBI" id="CHEBI:33019"/>
        <dbReference type="ChEBI" id="CHEBI:37575"/>
        <dbReference type="ChEBI" id="CHEBI:57841"/>
        <dbReference type="ChEBI" id="CHEBI:62890"/>
        <dbReference type="EC" id="2.5.1.3"/>
    </reaction>
</comment>
<evidence type="ECO:0000259" key="12">
    <source>
        <dbReference type="Pfam" id="PF02581"/>
    </source>
</evidence>
<dbReference type="GO" id="GO:0004789">
    <property type="term" value="F:thiamine-phosphate diphosphorylase activity"/>
    <property type="evidence" value="ECO:0007669"/>
    <property type="project" value="UniProtKB-UniRule"/>
</dbReference>
<feature type="binding site" evidence="9">
    <location>
        <position position="60"/>
    </location>
    <ligand>
        <name>4-amino-2-methyl-5-(diphosphooxymethyl)pyrimidine</name>
        <dbReference type="ChEBI" id="CHEBI:57841"/>
    </ligand>
</feature>
<evidence type="ECO:0000256" key="5">
    <source>
        <dbReference type="ARBA" id="ARBA00022977"/>
    </source>
</evidence>
<proteinExistence type="inferred from homology"/>
<reference evidence="13 14" key="1">
    <citation type="submission" date="2019-04" db="EMBL/GenBank/DDBJ databases">
        <authorList>
            <person name="Feng G."/>
            <person name="Zhang J."/>
            <person name="Zhu H."/>
        </authorList>
    </citation>
    <scope>NUCLEOTIDE SEQUENCE [LARGE SCALE GENOMIC DNA]</scope>
    <source>
        <strain evidence="13 14">9PBR-1</strain>
    </source>
</reference>
<keyword evidence="14" id="KW-1185">Reference proteome</keyword>
<feature type="binding site" evidence="9">
    <location>
        <position position="99"/>
    </location>
    <ligand>
        <name>4-amino-2-methyl-5-(diphosphooxymethyl)pyrimidine</name>
        <dbReference type="ChEBI" id="CHEBI:57841"/>
    </ligand>
</feature>
<evidence type="ECO:0000256" key="7">
    <source>
        <dbReference type="ARBA" id="ARBA00047851"/>
    </source>
</evidence>
<dbReference type="EC" id="2.5.1.3" evidence="9"/>
<comment type="catalytic activity">
    <reaction evidence="8 9 10">
        <text>2-[(2R,5Z)-2-carboxy-4-methylthiazol-5(2H)-ylidene]ethyl phosphate + 4-amino-2-methyl-5-(diphosphooxymethyl)pyrimidine + 2 H(+) = thiamine phosphate + CO2 + diphosphate</text>
        <dbReference type="Rhea" id="RHEA:47844"/>
        <dbReference type="ChEBI" id="CHEBI:15378"/>
        <dbReference type="ChEBI" id="CHEBI:16526"/>
        <dbReference type="ChEBI" id="CHEBI:33019"/>
        <dbReference type="ChEBI" id="CHEBI:37575"/>
        <dbReference type="ChEBI" id="CHEBI:57841"/>
        <dbReference type="ChEBI" id="CHEBI:62899"/>
        <dbReference type="EC" id="2.5.1.3"/>
    </reaction>
</comment>
<feature type="binding site" evidence="9">
    <location>
        <position position="128"/>
    </location>
    <ligand>
        <name>4-amino-2-methyl-5-(diphosphooxymethyl)pyrimidine</name>
        <dbReference type="ChEBI" id="CHEBI:57841"/>
    </ligand>
</feature>
<sequence>MQISNLHFITDRPEHAEQACRGGVRWVQLRVKNAAPDQWRQLALDTQAVCQRYGATLIINDNPGLALEIGAEGVHLGKQDMSPIEARVLLGPSKIIGGTANTFADIEQLVQAGVDYIGLGPFRFTTTKEKLSPILGLEGYSSIMQQCREAGIHVPVVAIGGIQNDDVALVLSTLVHGLAVSGAIGGATDPTAAAKELVEHVDFWRVDHE</sequence>
<keyword evidence="2 9" id="KW-0808">Transferase</keyword>
<evidence type="ECO:0000313" key="14">
    <source>
        <dbReference type="Proteomes" id="UP000298471"/>
    </source>
</evidence>
<comment type="similarity">
    <text evidence="9 10">Belongs to the thiamine-phosphate synthase family.</text>
</comment>
<dbReference type="InterPro" id="IPR036206">
    <property type="entry name" value="ThiamineP_synth_sf"/>
</dbReference>
<feature type="domain" description="Thiamine phosphate synthase/TenI" evidence="12">
    <location>
        <begin position="11"/>
        <end position="184"/>
    </location>
</feature>
<dbReference type="Proteomes" id="UP000298471">
    <property type="component" value="Unassembled WGS sequence"/>
</dbReference>
<dbReference type="GO" id="GO:0000287">
    <property type="term" value="F:magnesium ion binding"/>
    <property type="evidence" value="ECO:0007669"/>
    <property type="project" value="UniProtKB-UniRule"/>
</dbReference>
<dbReference type="GO" id="GO:0009229">
    <property type="term" value="P:thiamine diphosphate biosynthetic process"/>
    <property type="evidence" value="ECO:0007669"/>
    <property type="project" value="UniProtKB-UniRule"/>
</dbReference>
<feature type="binding site" evidence="9">
    <location>
        <position position="80"/>
    </location>
    <ligand>
        <name>Mg(2+)</name>
        <dbReference type="ChEBI" id="CHEBI:18420"/>
    </ligand>
</feature>
<dbReference type="NCBIfam" id="TIGR00693">
    <property type="entry name" value="thiE"/>
    <property type="match status" value="1"/>
</dbReference>
<dbReference type="SUPFAM" id="SSF51391">
    <property type="entry name" value="Thiamin phosphate synthase"/>
    <property type="match status" value="1"/>
</dbReference>
<dbReference type="GO" id="GO:0009228">
    <property type="term" value="P:thiamine biosynthetic process"/>
    <property type="evidence" value="ECO:0007669"/>
    <property type="project" value="UniProtKB-KW"/>
</dbReference>
<dbReference type="Pfam" id="PF02581">
    <property type="entry name" value="TMP-TENI"/>
    <property type="match status" value="1"/>
</dbReference>
<comment type="catalytic activity">
    <reaction evidence="6 9 10">
        <text>4-methyl-5-(2-phosphooxyethyl)-thiazole + 4-amino-2-methyl-5-(diphosphooxymethyl)pyrimidine + H(+) = thiamine phosphate + diphosphate</text>
        <dbReference type="Rhea" id="RHEA:22328"/>
        <dbReference type="ChEBI" id="CHEBI:15378"/>
        <dbReference type="ChEBI" id="CHEBI:33019"/>
        <dbReference type="ChEBI" id="CHEBI:37575"/>
        <dbReference type="ChEBI" id="CHEBI:57841"/>
        <dbReference type="ChEBI" id="CHEBI:58296"/>
        <dbReference type="EC" id="2.5.1.3"/>
    </reaction>
</comment>
<keyword evidence="5 9" id="KW-0784">Thiamine biosynthesis</keyword>
<organism evidence="13 14">
    <name type="scientific">Hymenobacter metallicola</name>
    <dbReference type="NCBI Taxonomy" id="2563114"/>
    <lineage>
        <taxon>Bacteria</taxon>
        <taxon>Pseudomonadati</taxon>
        <taxon>Bacteroidota</taxon>
        <taxon>Cytophagia</taxon>
        <taxon>Cytophagales</taxon>
        <taxon>Hymenobacteraceae</taxon>
        <taxon>Hymenobacter</taxon>
    </lineage>
</organism>
<feature type="binding site" evidence="9">
    <location>
        <position position="61"/>
    </location>
    <ligand>
        <name>Mg(2+)</name>
        <dbReference type="ChEBI" id="CHEBI:18420"/>
    </ligand>
</feature>
<dbReference type="OrthoDB" id="9812206at2"/>
<feature type="binding site" evidence="9">
    <location>
        <begin position="125"/>
        <end position="127"/>
    </location>
    <ligand>
        <name>2-[(2R,5Z)-2-carboxy-4-methylthiazol-5(2H)-ylidene]ethyl phosphate</name>
        <dbReference type="ChEBI" id="CHEBI:62899"/>
    </ligand>
</feature>
<dbReference type="InterPro" id="IPR013785">
    <property type="entry name" value="Aldolase_TIM"/>
</dbReference>
<evidence type="ECO:0000256" key="2">
    <source>
        <dbReference type="ARBA" id="ARBA00022679"/>
    </source>
</evidence>